<evidence type="ECO:0000256" key="1">
    <source>
        <dbReference type="SAM" id="Phobius"/>
    </source>
</evidence>
<dbReference type="AlphaFoldDB" id="A0A518DXR4"/>
<accession>A0A518DXR4</accession>
<organism evidence="3 4">
    <name type="scientific">Lignipirellula cremea</name>
    <dbReference type="NCBI Taxonomy" id="2528010"/>
    <lineage>
        <taxon>Bacteria</taxon>
        <taxon>Pseudomonadati</taxon>
        <taxon>Planctomycetota</taxon>
        <taxon>Planctomycetia</taxon>
        <taxon>Pirellulales</taxon>
        <taxon>Pirellulaceae</taxon>
        <taxon>Lignipirellula</taxon>
    </lineage>
</organism>
<dbReference type="Pfam" id="PF03992">
    <property type="entry name" value="ABM"/>
    <property type="match status" value="1"/>
</dbReference>
<dbReference type="Gene3D" id="3.30.70.100">
    <property type="match status" value="1"/>
</dbReference>
<dbReference type="GO" id="GO:0004497">
    <property type="term" value="F:monooxygenase activity"/>
    <property type="evidence" value="ECO:0007669"/>
    <property type="project" value="UniProtKB-KW"/>
</dbReference>
<proteinExistence type="predicted"/>
<evidence type="ECO:0000313" key="3">
    <source>
        <dbReference type="EMBL" id="QDU96630.1"/>
    </source>
</evidence>
<dbReference type="SUPFAM" id="SSF54909">
    <property type="entry name" value="Dimeric alpha+beta barrel"/>
    <property type="match status" value="1"/>
</dbReference>
<feature type="transmembrane region" description="Helical" evidence="1">
    <location>
        <begin position="148"/>
        <end position="174"/>
    </location>
</feature>
<protein>
    <submittedName>
        <fullName evidence="3">Antibiotic biosynthesis monooxygenase</fullName>
    </submittedName>
</protein>
<dbReference type="PANTHER" id="PTHR40057:SF1">
    <property type="entry name" value="SLR1162 PROTEIN"/>
    <property type="match status" value="1"/>
</dbReference>
<gene>
    <name evidence="3" type="ORF">Pla8534_44510</name>
</gene>
<feature type="domain" description="ABM" evidence="2">
    <location>
        <begin position="13"/>
        <end position="104"/>
    </location>
</feature>
<keyword evidence="3" id="KW-0560">Oxidoreductase</keyword>
<keyword evidence="1" id="KW-0472">Membrane</keyword>
<keyword evidence="1" id="KW-0812">Transmembrane</keyword>
<dbReference type="EMBL" id="CP036433">
    <property type="protein sequence ID" value="QDU96630.1"/>
    <property type="molecule type" value="Genomic_DNA"/>
</dbReference>
<dbReference type="Proteomes" id="UP000317648">
    <property type="component" value="Chromosome"/>
</dbReference>
<dbReference type="PROSITE" id="PS51725">
    <property type="entry name" value="ABM"/>
    <property type="match status" value="1"/>
</dbReference>
<keyword evidence="4" id="KW-1185">Reference proteome</keyword>
<dbReference type="RefSeq" id="WP_145055245.1">
    <property type="nucleotide sequence ID" value="NZ_CP036433.1"/>
</dbReference>
<feature type="transmembrane region" description="Helical" evidence="1">
    <location>
        <begin position="121"/>
        <end position="142"/>
    </location>
</feature>
<dbReference type="PANTHER" id="PTHR40057">
    <property type="entry name" value="SLR1162 PROTEIN"/>
    <property type="match status" value="1"/>
</dbReference>
<dbReference type="KEGG" id="lcre:Pla8534_44510"/>
<dbReference type="OrthoDB" id="1494254at2"/>
<dbReference type="InterPro" id="IPR011008">
    <property type="entry name" value="Dimeric_a/b-barrel"/>
</dbReference>
<sequence>MATLDKHAPLEGVHCAITLRVRPGRESEFEEVLGRFVQRSLAYPGVEGVHLIRPAPGSTDREYGILRSFASEADSREFYGSEMFQQYKNETLDLVDGEAVIRRLHGLEAFFKGGTQAPPRWKMACVTWLGVYPAVLFWSWLIGGRMALLHPLAATAVMTGCMVVTLAWVVMPFLTRLLRPWLHKA</sequence>
<keyword evidence="1" id="KW-1133">Transmembrane helix</keyword>
<keyword evidence="3" id="KW-0503">Monooxygenase</keyword>
<evidence type="ECO:0000313" key="4">
    <source>
        <dbReference type="Proteomes" id="UP000317648"/>
    </source>
</evidence>
<reference evidence="3 4" key="1">
    <citation type="submission" date="2019-02" db="EMBL/GenBank/DDBJ databases">
        <title>Deep-cultivation of Planctomycetes and their phenomic and genomic characterization uncovers novel biology.</title>
        <authorList>
            <person name="Wiegand S."/>
            <person name="Jogler M."/>
            <person name="Boedeker C."/>
            <person name="Pinto D."/>
            <person name="Vollmers J."/>
            <person name="Rivas-Marin E."/>
            <person name="Kohn T."/>
            <person name="Peeters S.H."/>
            <person name="Heuer A."/>
            <person name="Rast P."/>
            <person name="Oberbeckmann S."/>
            <person name="Bunk B."/>
            <person name="Jeske O."/>
            <person name="Meyerdierks A."/>
            <person name="Storesund J.E."/>
            <person name="Kallscheuer N."/>
            <person name="Luecker S."/>
            <person name="Lage O.M."/>
            <person name="Pohl T."/>
            <person name="Merkel B.J."/>
            <person name="Hornburger P."/>
            <person name="Mueller R.-W."/>
            <person name="Bruemmer F."/>
            <person name="Labrenz M."/>
            <person name="Spormann A.M."/>
            <person name="Op den Camp H."/>
            <person name="Overmann J."/>
            <person name="Amann R."/>
            <person name="Jetten M.S.M."/>
            <person name="Mascher T."/>
            <person name="Medema M.H."/>
            <person name="Devos D.P."/>
            <person name="Kaster A.-K."/>
            <person name="Ovreas L."/>
            <person name="Rohde M."/>
            <person name="Galperin M.Y."/>
            <person name="Jogler C."/>
        </authorList>
    </citation>
    <scope>NUCLEOTIDE SEQUENCE [LARGE SCALE GENOMIC DNA]</scope>
    <source>
        <strain evidence="3 4">Pla85_3_4</strain>
    </source>
</reference>
<dbReference type="InterPro" id="IPR007138">
    <property type="entry name" value="ABM_dom"/>
</dbReference>
<evidence type="ECO:0000259" key="2">
    <source>
        <dbReference type="PROSITE" id="PS51725"/>
    </source>
</evidence>
<dbReference type="InterPro" id="IPR038762">
    <property type="entry name" value="ABM_predict"/>
</dbReference>
<name>A0A518DXR4_9BACT</name>